<sequence>MVLKHFIKLHKFVKFKKEQYPFDPASIEQFGHAPELSRFALHIYGICVNAASVGRLWSIMGFIHTTRRNQLEVEK</sequence>
<reference evidence="1 2" key="1">
    <citation type="submission" date="2016-04" db="EMBL/GenBank/DDBJ databases">
        <title>Genome analyses suggest a sexual origin of heterokaryosis in a supposedly ancient asexual fungus.</title>
        <authorList>
            <person name="Ropars J."/>
            <person name="Sedzielewska K."/>
            <person name="Noel J."/>
            <person name="Charron P."/>
            <person name="Farinelli L."/>
            <person name="Marton T."/>
            <person name="Kruger M."/>
            <person name="Pelin A."/>
            <person name="Brachmann A."/>
            <person name="Corradi N."/>
        </authorList>
    </citation>
    <scope>NUCLEOTIDE SEQUENCE [LARGE SCALE GENOMIC DNA]</scope>
    <source>
        <strain evidence="1 2">A5</strain>
    </source>
</reference>
<protein>
    <recommendedName>
        <fullName evidence="3">HAT C-terminal dimerisation domain-containing protein</fullName>
    </recommendedName>
</protein>
<reference evidence="1 2" key="2">
    <citation type="submission" date="2017-09" db="EMBL/GenBank/DDBJ databases">
        <title>Extensive intraspecific genome diversity in a model arbuscular mycorrhizal fungus.</title>
        <authorList>
            <person name="Chen E.C."/>
            <person name="Morin E."/>
            <person name="Beaudet D."/>
            <person name="Noel J."/>
            <person name="Ndikumana S."/>
            <person name="Charron P."/>
            <person name="St-Onge C."/>
            <person name="Giorgi J."/>
            <person name="Grigoriev I.V."/>
            <person name="Roux C."/>
            <person name="Martin F.M."/>
            <person name="Corradi N."/>
        </authorList>
    </citation>
    <scope>NUCLEOTIDE SEQUENCE [LARGE SCALE GENOMIC DNA]</scope>
    <source>
        <strain evidence="1 2">A5</strain>
    </source>
</reference>
<dbReference type="VEuPathDB" id="FungiDB:RhiirFUN_015969"/>
<dbReference type="InterPro" id="IPR012337">
    <property type="entry name" value="RNaseH-like_sf"/>
</dbReference>
<dbReference type="EMBL" id="LLXJ01002369">
    <property type="protein sequence ID" value="PKB99020.1"/>
    <property type="molecule type" value="Genomic_DNA"/>
</dbReference>
<evidence type="ECO:0008006" key="3">
    <source>
        <dbReference type="Google" id="ProtNLM"/>
    </source>
</evidence>
<organism evidence="1 2">
    <name type="scientific">Rhizophagus irregularis</name>
    <dbReference type="NCBI Taxonomy" id="588596"/>
    <lineage>
        <taxon>Eukaryota</taxon>
        <taxon>Fungi</taxon>
        <taxon>Fungi incertae sedis</taxon>
        <taxon>Mucoromycota</taxon>
        <taxon>Glomeromycotina</taxon>
        <taxon>Glomeromycetes</taxon>
        <taxon>Glomerales</taxon>
        <taxon>Glomeraceae</taxon>
        <taxon>Rhizophagus</taxon>
    </lineage>
</organism>
<gene>
    <name evidence="1" type="ORF">RhiirA5_430403</name>
</gene>
<proteinExistence type="predicted"/>
<comment type="caution">
    <text evidence="1">The sequence shown here is derived from an EMBL/GenBank/DDBJ whole genome shotgun (WGS) entry which is preliminary data.</text>
</comment>
<dbReference type="AlphaFoldDB" id="A0A2N0NWS1"/>
<accession>A0A2N0NWS1</accession>
<name>A0A2N0NWS1_9GLOM</name>
<dbReference type="SUPFAM" id="SSF53098">
    <property type="entry name" value="Ribonuclease H-like"/>
    <property type="match status" value="1"/>
</dbReference>
<evidence type="ECO:0000313" key="1">
    <source>
        <dbReference type="EMBL" id="PKB99020.1"/>
    </source>
</evidence>
<dbReference type="Proteomes" id="UP000232722">
    <property type="component" value="Unassembled WGS sequence"/>
</dbReference>
<evidence type="ECO:0000313" key="2">
    <source>
        <dbReference type="Proteomes" id="UP000232722"/>
    </source>
</evidence>